<dbReference type="PANTHER" id="PTHR43591:SF24">
    <property type="entry name" value="2-METHOXY-6-POLYPRENYL-1,4-BENZOQUINOL METHYLASE, MITOCHONDRIAL"/>
    <property type="match status" value="1"/>
</dbReference>
<keyword evidence="2" id="KW-1185">Reference proteome</keyword>
<organism evidence="1 2">
    <name type="scientific">Coleophoma crateriformis</name>
    <dbReference type="NCBI Taxonomy" id="565419"/>
    <lineage>
        <taxon>Eukaryota</taxon>
        <taxon>Fungi</taxon>
        <taxon>Dikarya</taxon>
        <taxon>Ascomycota</taxon>
        <taxon>Pezizomycotina</taxon>
        <taxon>Leotiomycetes</taxon>
        <taxon>Helotiales</taxon>
        <taxon>Dermateaceae</taxon>
        <taxon>Coleophoma</taxon>
    </lineage>
</organism>
<comment type="caution">
    <text evidence="1">The sequence shown here is derived from an EMBL/GenBank/DDBJ whole genome shotgun (WGS) entry which is preliminary data.</text>
</comment>
<dbReference type="OrthoDB" id="2013972at2759"/>
<dbReference type="Pfam" id="PF13489">
    <property type="entry name" value="Methyltransf_23"/>
    <property type="match status" value="1"/>
</dbReference>
<dbReference type="GO" id="GO:0032259">
    <property type="term" value="P:methylation"/>
    <property type="evidence" value="ECO:0007669"/>
    <property type="project" value="UniProtKB-KW"/>
</dbReference>
<accession>A0A3D8SI12</accession>
<dbReference type="Gene3D" id="3.40.50.150">
    <property type="entry name" value="Vaccinia Virus protein VP39"/>
    <property type="match status" value="1"/>
</dbReference>
<protein>
    <submittedName>
        <fullName evidence="1">S-adenosyl-L-methionine-dependent methyltransferase-10</fullName>
    </submittedName>
</protein>
<keyword evidence="1" id="KW-0489">Methyltransferase</keyword>
<keyword evidence="1" id="KW-0808">Transferase</keyword>
<dbReference type="Proteomes" id="UP000256328">
    <property type="component" value="Unassembled WGS sequence"/>
</dbReference>
<sequence>MTSEAPQPAMKADVSSGVVDSETLTTSHAIPSSSIHPQEASVNEAPAIDVDEEVLVPHLNRKGDATADSYGYSRLTRHPLQATSGATLMSMAEGTSLQAASSLTGELFLKQYRYHAFKDSGKHSSPVAKPATNMSQSIFDQMTRVMQGGKLFEAPVPKSVQRVLDLGCGTGLWAMEFAEEHPSAEVLGVDLSPIQPNFVPPNVKFEIDDIELDFPDSRTYDYIHCRYMSYAIKNWPRLVQQVYEHTVPNGIAEFTDYDLTYRSDDGTLDNTTLKAWGDDLPRAGRMMGREPCPGLYLEKWVRGAGFTNIEHKVYKIPLGPWPADKHLKMLGAYNYLMLMQGIEAFSLRLFINVLKWSYEEVQVLLTKVRNDLKDRRIHAYTEMHVVWGQKPGPE</sequence>
<name>A0A3D8SI12_9HELO</name>
<dbReference type="InterPro" id="IPR029063">
    <property type="entry name" value="SAM-dependent_MTases_sf"/>
</dbReference>
<proteinExistence type="predicted"/>
<dbReference type="AlphaFoldDB" id="A0A3D8SI12"/>
<gene>
    <name evidence="1" type="ORF">BP5796_04302</name>
</gene>
<dbReference type="CDD" id="cd02440">
    <property type="entry name" value="AdoMet_MTases"/>
    <property type="match status" value="1"/>
</dbReference>
<dbReference type="PANTHER" id="PTHR43591">
    <property type="entry name" value="METHYLTRANSFERASE"/>
    <property type="match status" value="1"/>
</dbReference>
<dbReference type="SUPFAM" id="SSF53335">
    <property type="entry name" value="S-adenosyl-L-methionine-dependent methyltransferases"/>
    <property type="match status" value="1"/>
</dbReference>
<evidence type="ECO:0000313" key="1">
    <source>
        <dbReference type="EMBL" id="RDW85977.1"/>
    </source>
</evidence>
<dbReference type="GO" id="GO:0008168">
    <property type="term" value="F:methyltransferase activity"/>
    <property type="evidence" value="ECO:0007669"/>
    <property type="project" value="UniProtKB-KW"/>
</dbReference>
<evidence type="ECO:0000313" key="2">
    <source>
        <dbReference type="Proteomes" id="UP000256328"/>
    </source>
</evidence>
<reference evidence="1 2" key="1">
    <citation type="journal article" date="2018" name="IMA Fungus">
        <title>IMA Genome-F 9: Draft genome sequence of Annulohypoxylon stygium, Aspergillus mulundensis, Berkeleyomyces basicola (syn. Thielaviopsis basicola), Ceratocystis smalleyi, two Cercospora beticola strains, Coleophoma cylindrospora, Fusarium fracticaudum, Phialophora cf. hyalina, and Morchella septimelata.</title>
        <authorList>
            <person name="Wingfield B.D."/>
            <person name="Bills G.F."/>
            <person name="Dong Y."/>
            <person name="Huang W."/>
            <person name="Nel W.J."/>
            <person name="Swalarsk-Parry B.S."/>
            <person name="Vaghefi N."/>
            <person name="Wilken P.M."/>
            <person name="An Z."/>
            <person name="de Beer Z.W."/>
            <person name="De Vos L."/>
            <person name="Chen L."/>
            <person name="Duong T.A."/>
            <person name="Gao Y."/>
            <person name="Hammerbacher A."/>
            <person name="Kikkert J.R."/>
            <person name="Li Y."/>
            <person name="Li H."/>
            <person name="Li K."/>
            <person name="Li Q."/>
            <person name="Liu X."/>
            <person name="Ma X."/>
            <person name="Naidoo K."/>
            <person name="Pethybridge S.J."/>
            <person name="Sun J."/>
            <person name="Steenkamp E.T."/>
            <person name="van der Nest M.A."/>
            <person name="van Wyk S."/>
            <person name="Wingfield M.J."/>
            <person name="Xiong C."/>
            <person name="Yue Q."/>
            <person name="Zhang X."/>
        </authorList>
    </citation>
    <scope>NUCLEOTIDE SEQUENCE [LARGE SCALE GENOMIC DNA]</scope>
    <source>
        <strain evidence="1 2">BP5796</strain>
    </source>
</reference>
<dbReference type="EMBL" id="PDLN01000005">
    <property type="protein sequence ID" value="RDW85977.1"/>
    <property type="molecule type" value="Genomic_DNA"/>
</dbReference>